<comment type="caution">
    <text evidence="1">The sequence shown here is derived from an EMBL/GenBank/DDBJ whole genome shotgun (WGS) entry which is preliminary data.</text>
</comment>
<proteinExistence type="predicted"/>
<keyword evidence="2" id="KW-1185">Reference proteome</keyword>
<dbReference type="PRINTS" id="PR01345">
    <property type="entry name" value="CERVTRCPTASE"/>
</dbReference>
<evidence type="ECO:0000313" key="1">
    <source>
        <dbReference type="EMBL" id="KAK4830628.1"/>
    </source>
</evidence>
<evidence type="ECO:0008006" key="3">
    <source>
        <dbReference type="Google" id="ProtNLM"/>
    </source>
</evidence>
<dbReference type="Proteomes" id="UP001333110">
    <property type="component" value="Unassembled WGS sequence"/>
</dbReference>
<organism evidence="1 2">
    <name type="scientific">Mycteria americana</name>
    <name type="common">Wood stork</name>
    <dbReference type="NCBI Taxonomy" id="33587"/>
    <lineage>
        <taxon>Eukaryota</taxon>
        <taxon>Metazoa</taxon>
        <taxon>Chordata</taxon>
        <taxon>Craniata</taxon>
        <taxon>Vertebrata</taxon>
        <taxon>Euteleostomi</taxon>
        <taxon>Archelosauria</taxon>
        <taxon>Archosauria</taxon>
        <taxon>Dinosauria</taxon>
        <taxon>Saurischia</taxon>
        <taxon>Theropoda</taxon>
        <taxon>Coelurosauria</taxon>
        <taxon>Aves</taxon>
        <taxon>Neognathae</taxon>
        <taxon>Neoaves</taxon>
        <taxon>Aequornithes</taxon>
        <taxon>Ciconiiformes</taxon>
        <taxon>Ciconiidae</taxon>
        <taxon>Mycteria</taxon>
    </lineage>
</organism>
<reference evidence="1 2" key="1">
    <citation type="journal article" date="2023" name="J. Hered.">
        <title>Chromosome-level genome of the wood stork (Mycteria americana) provides insight into avian chromosome evolution.</title>
        <authorList>
            <person name="Flamio R. Jr."/>
            <person name="Ramstad K.M."/>
        </authorList>
    </citation>
    <scope>NUCLEOTIDE SEQUENCE [LARGE SCALE GENOMIC DNA]</scope>
    <source>
        <strain evidence="1">JAX WOST 10</strain>
    </source>
</reference>
<sequence>MDLLRNILISCLTNLTTSYNEITGLIDEGRAMDIVYLDFSKAFNTVFHKICIEELMKYGLDEQTVRWIENWLNDQSCSALGLDDGAECTVSKSANDTKLGRVADTPEGSAAIQRDLDRLEKWADRNLMKFSKEKCEVLHLGRNNAMHQQMLGATQPENSFVEKDLGVMVDTRLNMSQECTLAAKKASGIPGCVRHSIVSRSKEVTLLLYSVLIRPHLEYCVQFRAPQYERHGRTIVL</sequence>
<dbReference type="EMBL" id="JAUNZN010000001">
    <property type="protein sequence ID" value="KAK4830628.1"/>
    <property type="molecule type" value="Genomic_DNA"/>
</dbReference>
<name>A0AAN7SJM0_MYCAM</name>
<dbReference type="AlphaFoldDB" id="A0AAN7SJM0"/>
<protein>
    <recommendedName>
        <fullName evidence="3">Rna-directed dna polymerase from mobile element jockey-like</fullName>
    </recommendedName>
</protein>
<accession>A0AAN7SJM0</accession>
<evidence type="ECO:0000313" key="2">
    <source>
        <dbReference type="Proteomes" id="UP001333110"/>
    </source>
</evidence>
<dbReference type="PANTHER" id="PTHR33332">
    <property type="entry name" value="REVERSE TRANSCRIPTASE DOMAIN-CONTAINING PROTEIN"/>
    <property type="match status" value="1"/>
</dbReference>
<gene>
    <name evidence="1" type="ORF">QYF61_012453</name>
</gene>